<accession>A0A618P6D5</accession>
<comment type="similarity">
    <text evidence="1">Belongs to the Ibs toxic protein family.</text>
</comment>
<comment type="caution">
    <text evidence="3">The sequence shown here is derived from an EMBL/GenBank/DDBJ whole genome shotgun (WGS) entry which is preliminary data.</text>
</comment>
<dbReference type="Pfam" id="PF13956">
    <property type="entry name" value="Ibs_toxin"/>
    <property type="match status" value="1"/>
</dbReference>
<dbReference type="EMBL" id="AAJCRC010000008">
    <property type="protein sequence ID" value="ECK6659179.1"/>
    <property type="molecule type" value="Genomic_DNA"/>
</dbReference>
<reference evidence="3" key="1">
    <citation type="submission" date="2019-08" db="EMBL/GenBank/DDBJ databases">
        <authorList>
            <consortium name="PulseNet: The National Subtyping Network for Foodborne Disease Surveillance"/>
            <person name="Tarr C.L."/>
            <person name="Trees E."/>
            <person name="Katz L.S."/>
            <person name="Carleton-Romer H.A."/>
            <person name="Stroika S."/>
            <person name="Kucerova Z."/>
            <person name="Roache K.F."/>
            <person name="Sabol A.L."/>
            <person name="Besser J."/>
            <person name="Gerner-Smidt P."/>
        </authorList>
    </citation>
    <scope>NUCLEOTIDE SEQUENCE</scope>
    <source>
        <strain evidence="3">PNUSAS086686</strain>
    </source>
</reference>
<proteinExistence type="inferred from homology"/>
<gene>
    <name evidence="3" type="ORF">FSC90_04965</name>
</gene>
<evidence type="ECO:0000256" key="2">
    <source>
        <dbReference type="ARBA" id="ARBA00022649"/>
    </source>
</evidence>
<protein>
    <submittedName>
        <fullName evidence="3">Type I toxin-antitoxin system Ibs family toxin</fullName>
    </submittedName>
</protein>
<keyword evidence="2" id="KW-1277">Toxin-antitoxin system</keyword>
<evidence type="ECO:0000313" key="3">
    <source>
        <dbReference type="EMBL" id="ECK6659179.1"/>
    </source>
</evidence>
<name>A0A618P6D5_SALER</name>
<dbReference type="InterPro" id="IPR025881">
    <property type="entry name" value="Toxin_Ibs"/>
</dbReference>
<sequence>MMKSIIILIVLLVISSPAY</sequence>
<dbReference type="AlphaFoldDB" id="A0A618P6D5"/>
<evidence type="ECO:0000256" key="1">
    <source>
        <dbReference type="ARBA" id="ARBA00010353"/>
    </source>
</evidence>
<organism evidence="3">
    <name type="scientific">Salmonella enterica</name>
    <name type="common">Salmonella choleraesuis</name>
    <dbReference type="NCBI Taxonomy" id="28901"/>
    <lineage>
        <taxon>Bacteria</taxon>
        <taxon>Pseudomonadati</taxon>
        <taxon>Pseudomonadota</taxon>
        <taxon>Gammaproteobacteria</taxon>
        <taxon>Enterobacterales</taxon>
        <taxon>Enterobacteriaceae</taxon>
        <taxon>Salmonella</taxon>
    </lineage>
</organism>